<dbReference type="GO" id="GO:0016757">
    <property type="term" value="F:glycosyltransferase activity"/>
    <property type="evidence" value="ECO:0007669"/>
    <property type="project" value="UniProtKB-ARBA"/>
</dbReference>
<dbReference type="PANTHER" id="PTHR22916">
    <property type="entry name" value="GLYCOSYLTRANSFERASE"/>
    <property type="match status" value="1"/>
</dbReference>
<keyword evidence="3" id="KW-1185">Reference proteome</keyword>
<sequence>MFSSSCVTLMLLLSIRVSGADGGGATHRRSSLVPSCNSMLEKLSEGHISALRDAAQLQGQHVRISTNWQQYLNFKRNPSTDIGKQYAYNTSKTAEELQKLAEAAAEAARTIENKMSEMIDIFKREGTLPSTANVRNIKGCVYARLNTQMFEHRPKVSLLMQYFKRPQMIYSYIDQMRKCNETVALELLVNVDHPRDHEPWAMASYNSSGMVVPVFSNNIHEVRSYNRLAHMARGDYLILVADDDIPPEDCGWISRVVSILDKWPSVGILGIRNFVTCFNLDAGNRGEYFKDPVLDLTMHFVEKVDMAPMVVRKSAFINIGGMDETTTEPGECGILTDWDLCIRMWVAGWQVMAAKQVIMGHDQEAGGTHKPETAERCWGKQQGITGKVMETHISHELEKEICEVARELTLKNLKQLDPNKCPYPNGCSLST</sequence>
<dbReference type="SUPFAM" id="SSF53448">
    <property type="entry name" value="Nucleotide-diphospho-sugar transferases"/>
    <property type="match status" value="1"/>
</dbReference>
<feature type="chain" id="PRO_5013349738" description="Glycosyltransferase 2-like domain-containing protein" evidence="1">
    <location>
        <begin position="23"/>
        <end position="431"/>
    </location>
</feature>
<dbReference type="InterPro" id="IPR029044">
    <property type="entry name" value="Nucleotide-diphossugar_trans"/>
</dbReference>
<dbReference type="AlphaFoldDB" id="A0A250X696"/>
<dbReference type="Gene3D" id="3.90.550.10">
    <property type="entry name" value="Spore Coat Polysaccharide Biosynthesis Protein SpsA, Chain A"/>
    <property type="match status" value="1"/>
</dbReference>
<gene>
    <name evidence="2" type="ORF">CEUSTIGMA_g6043.t1</name>
</gene>
<evidence type="ECO:0008006" key="4">
    <source>
        <dbReference type="Google" id="ProtNLM"/>
    </source>
</evidence>
<dbReference type="PANTHER" id="PTHR22916:SF3">
    <property type="entry name" value="UDP-GLCNAC:BETAGAL BETA-1,3-N-ACETYLGLUCOSAMINYLTRANSFERASE-LIKE PROTEIN 1"/>
    <property type="match status" value="1"/>
</dbReference>
<comment type="caution">
    <text evidence="2">The sequence shown here is derived from an EMBL/GenBank/DDBJ whole genome shotgun (WGS) entry which is preliminary data.</text>
</comment>
<dbReference type="EMBL" id="BEGY01000034">
    <property type="protein sequence ID" value="GAX78604.1"/>
    <property type="molecule type" value="Genomic_DNA"/>
</dbReference>
<accession>A0A250X696</accession>
<keyword evidence="1" id="KW-0732">Signal</keyword>
<dbReference type="OrthoDB" id="523921at2759"/>
<dbReference type="Proteomes" id="UP000232323">
    <property type="component" value="Unassembled WGS sequence"/>
</dbReference>
<protein>
    <recommendedName>
        <fullName evidence="4">Glycosyltransferase 2-like domain-containing protein</fullName>
    </recommendedName>
</protein>
<name>A0A250X696_9CHLO</name>
<evidence type="ECO:0000256" key="1">
    <source>
        <dbReference type="SAM" id="SignalP"/>
    </source>
</evidence>
<evidence type="ECO:0000313" key="2">
    <source>
        <dbReference type="EMBL" id="GAX78604.1"/>
    </source>
</evidence>
<organism evidence="2 3">
    <name type="scientific">Chlamydomonas eustigma</name>
    <dbReference type="NCBI Taxonomy" id="1157962"/>
    <lineage>
        <taxon>Eukaryota</taxon>
        <taxon>Viridiplantae</taxon>
        <taxon>Chlorophyta</taxon>
        <taxon>core chlorophytes</taxon>
        <taxon>Chlorophyceae</taxon>
        <taxon>CS clade</taxon>
        <taxon>Chlamydomonadales</taxon>
        <taxon>Chlamydomonadaceae</taxon>
        <taxon>Chlamydomonas</taxon>
    </lineage>
</organism>
<evidence type="ECO:0000313" key="3">
    <source>
        <dbReference type="Proteomes" id="UP000232323"/>
    </source>
</evidence>
<feature type="signal peptide" evidence="1">
    <location>
        <begin position="1"/>
        <end position="22"/>
    </location>
</feature>
<proteinExistence type="predicted"/>
<reference evidence="2 3" key="1">
    <citation type="submission" date="2017-08" db="EMBL/GenBank/DDBJ databases">
        <title>Acidophilic green algal genome provides insights into adaptation to an acidic environment.</title>
        <authorList>
            <person name="Hirooka S."/>
            <person name="Hirose Y."/>
            <person name="Kanesaki Y."/>
            <person name="Higuchi S."/>
            <person name="Fujiwara T."/>
            <person name="Onuma R."/>
            <person name="Era A."/>
            <person name="Ohbayashi R."/>
            <person name="Uzuka A."/>
            <person name="Nozaki H."/>
            <person name="Yoshikawa H."/>
            <person name="Miyagishima S.Y."/>
        </authorList>
    </citation>
    <scope>NUCLEOTIDE SEQUENCE [LARGE SCALE GENOMIC DNA]</scope>
    <source>
        <strain evidence="2 3">NIES-2499</strain>
    </source>
</reference>